<dbReference type="Proteomes" id="UP000070457">
    <property type="component" value="Unassembled WGS sequence"/>
</dbReference>
<dbReference type="Pfam" id="PF13302">
    <property type="entry name" value="Acetyltransf_3"/>
    <property type="match status" value="1"/>
</dbReference>
<evidence type="ECO:0000256" key="1">
    <source>
        <dbReference type="ARBA" id="ARBA00022679"/>
    </source>
</evidence>
<evidence type="ECO:0000256" key="2">
    <source>
        <dbReference type="ARBA" id="ARBA00023315"/>
    </source>
</evidence>
<comment type="caution">
    <text evidence="5">The sequence shown here is derived from an EMBL/GenBank/DDBJ whole genome shotgun (WGS) entry which is preliminary data.</text>
</comment>
<dbReference type="InterPro" id="IPR051531">
    <property type="entry name" value="N-acetyltransferase"/>
</dbReference>
<reference evidence="5 6" key="1">
    <citation type="submission" date="2015-02" db="EMBL/GenBank/DDBJ databases">
        <title>Improved understanding of the partial-nitritation anammox process through 23 genomes representing the majority of the microbial community.</title>
        <authorList>
            <person name="Speth D.R."/>
            <person name="In T Zandt M."/>
            <person name="Guerrero Cruz S."/>
            <person name="Jetten M.S."/>
            <person name="Dutilh B.E."/>
        </authorList>
    </citation>
    <scope>NUCLEOTIDE SEQUENCE [LARGE SCALE GENOMIC DNA]</scope>
    <source>
        <strain evidence="5">OLB20</strain>
    </source>
</reference>
<dbReference type="STRING" id="1617426.TR69_WS6001000678"/>
<keyword evidence="2" id="KW-0012">Acyltransferase</keyword>
<evidence type="ECO:0000256" key="3">
    <source>
        <dbReference type="ARBA" id="ARBA00038502"/>
    </source>
</evidence>
<proteinExistence type="inferred from homology"/>
<name>A0A136LYD6_9BACT</name>
<dbReference type="EMBL" id="JYNZ01000003">
    <property type="protein sequence ID" value="KXK26668.1"/>
    <property type="molecule type" value="Genomic_DNA"/>
</dbReference>
<protein>
    <recommendedName>
        <fullName evidence="4">N-acetyltransferase domain-containing protein</fullName>
    </recommendedName>
</protein>
<evidence type="ECO:0000259" key="4">
    <source>
        <dbReference type="PROSITE" id="PS51186"/>
    </source>
</evidence>
<dbReference type="PROSITE" id="PS51186">
    <property type="entry name" value="GNAT"/>
    <property type="match status" value="1"/>
</dbReference>
<dbReference type="PANTHER" id="PTHR43792">
    <property type="entry name" value="GNAT FAMILY, PUTATIVE (AFU_ORTHOLOGUE AFUA_3G00765)-RELATED-RELATED"/>
    <property type="match status" value="1"/>
</dbReference>
<gene>
    <name evidence="5" type="ORF">TR69_WS6001000678</name>
</gene>
<keyword evidence="1" id="KW-0808">Transferase</keyword>
<sequence>MKHSSRIKNYFDSAEASIIPLDDAFVPSTEQLKQIVTICNSEPNYSMLFKEKKGAKPYTAEDAAGFISWAQRGWSGSEYFVFLILEDGRIAGAVDIKSASKDASEIGYWSNPDRKGFMTAAVTDLCSIARSMGYQKLYALVRTHNSKSANVLERAGFVRDNESVVKDGSDYFRYSKQI</sequence>
<comment type="similarity">
    <text evidence="3">Belongs to the acetyltransferase family. RimJ subfamily.</text>
</comment>
<evidence type="ECO:0000313" key="6">
    <source>
        <dbReference type="Proteomes" id="UP000070457"/>
    </source>
</evidence>
<dbReference type="PANTHER" id="PTHR43792:SF8">
    <property type="entry name" value="[RIBOSOMAL PROTEIN US5]-ALANINE N-ACETYLTRANSFERASE"/>
    <property type="match status" value="1"/>
</dbReference>
<dbReference type="AlphaFoldDB" id="A0A136LYD6"/>
<dbReference type="SUPFAM" id="SSF55729">
    <property type="entry name" value="Acyl-CoA N-acyltransferases (Nat)"/>
    <property type="match status" value="1"/>
</dbReference>
<organism evidence="5 6">
    <name type="scientific">candidate division WS6 bacterium OLB20</name>
    <dbReference type="NCBI Taxonomy" id="1617426"/>
    <lineage>
        <taxon>Bacteria</taxon>
        <taxon>Candidatus Dojkabacteria</taxon>
    </lineage>
</organism>
<dbReference type="GO" id="GO:0016747">
    <property type="term" value="F:acyltransferase activity, transferring groups other than amino-acyl groups"/>
    <property type="evidence" value="ECO:0007669"/>
    <property type="project" value="InterPro"/>
</dbReference>
<dbReference type="InterPro" id="IPR016181">
    <property type="entry name" value="Acyl_CoA_acyltransferase"/>
</dbReference>
<feature type="domain" description="N-acetyltransferase" evidence="4">
    <location>
        <begin position="19"/>
        <end position="178"/>
    </location>
</feature>
<dbReference type="InterPro" id="IPR000182">
    <property type="entry name" value="GNAT_dom"/>
</dbReference>
<accession>A0A136LYD6</accession>
<evidence type="ECO:0000313" key="5">
    <source>
        <dbReference type="EMBL" id="KXK26668.1"/>
    </source>
</evidence>
<dbReference type="Gene3D" id="3.40.630.30">
    <property type="match status" value="1"/>
</dbReference>